<feature type="compositionally biased region" description="Basic and acidic residues" evidence="1">
    <location>
        <begin position="177"/>
        <end position="194"/>
    </location>
</feature>
<evidence type="ECO:0000256" key="1">
    <source>
        <dbReference type="SAM" id="MobiDB-lite"/>
    </source>
</evidence>
<gene>
    <name evidence="2" type="ORF">NDU88_003702</name>
</gene>
<sequence>MLEECICHRVNNSPTTLHAKAGAEPRSDALGETNSDETGNPDVRVPVNVPAEGSGAEKTEEEKTAGAGDPDIRVPERLKRKEGLFARDAEGEEDAKEREAGKAEQTDNGGNEEENELYIGEWRPFDSREDTTRGQDSPTKPELRHVPRGTWLQQSFGSSFSGLPANTIAEKPSSGTRDPEGEEHRGDQQPERVKILIIRKP</sequence>
<feature type="compositionally biased region" description="Polar residues" evidence="1">
    <location>
        <begin position="151"/>
        <end position="161"/>
    </location>
</feature>
<feature type="compositionally biased region" description="Basic and acidic residues" evidence="1">
    <location>
        <begin position="123"/>
        <end position="145"/>
    </location>
</feature>
<dbReference type="Proteomes" id="UP001066276">
    <property type="component" value="Chromosome 4_1"/>
</dbReference>
<evidence type="ECO:0000313" key="3">
    <source>
        <dbReference type="Proteomes" id="UP001066276"/>
    </source>
</evidence>
<evidence type="ECO:0000313" key="2">
    <source>
        <dbReference type="EMBL" id="KAJ1171844.1"/>
    </source>
</evidence>
<feature type="region of interest" description="Disordered" evidence="1">
    <location>
        <begin position="1"/>
        <end position="201"/>
    </location>
</feature>
<dbReference type="EMBL" id="JANPWB010000007">
    <property type="protein sequence ID" value="KAJ1171844.1"/>
    <property type="molecule type" value="Genomic_DNA"/>
</dbReference>
<comment type="caution">
    <text evidence="2">The sequence shown here is derived from an EMBL/GenBank/DDBJ whole genome shotgun (WGS) entry which is preliminary data.</text>
</comment>
<keyword evidence="3" id="KW-1185">Reference proteome</keyword>
<protein>
    <submittedName>
        <fullName evidence="2">Uncharacterized protein</fullName>
    </submittedName>
</protein>
<dbReference type="AlphaFoldDB" id="A0AAV7T5Q2"/>
<name>A0AAV7T5Q2_PLEWA</name>
<accession>A0AAV7T5Q2</accession>
<proteinExistence type="predicted"/>
<feature type="compositionally biased region" description="Basic and acidic residues" evidence="1">
    <location>
        <begin position="55"/>
        <end position="105"/>
    </location>
</feature>
<organism evidence="2 3">
    <name type="scientific">Pleurodeles waltl</name>
    <name type="common">Iberian ribbed newt</name>
    <dbReference type="NCBI Taxonomy" id="8319"/>
    <lineage>
        <taxon>Eukaryota</taxon>
        <taxon>Metazoa</taxon>
        <taxon>Chordata</taxon>
        <taxon>Craniata</taxon>
        <taxon>Vertebrata</taxon>
        <taxon>Euteleostomi</taxon>
        <taxon>Amphibia</taxon>
        <taxon>Batrachia</taxon>
        <taxon>Caudata</taxon>
        <taxon>Salamandroidea</taxon>
        <taxon>Salamandridae</taxon>
        <taxon>Pleurodelinae</taxon>
        <taxon>Pleurodeles</taxon>
    </lineage>
</organism>
<reference evidence="2" key="1">
    <citation type="journal article" date="2022" name="bioRxiv">
        <title>Sequencing and chromosome-scale assembly of the giantPleurodeles waltlgenome.</title>
        <authorList>
            <person name="Brown T."/>
            <person name="Elewa A."/>
            <person name="Iarovenko S."/>
            <person name="Subramanian E."/>
            <person name="Araus A.J."/>
            <person name="Petzold A."/>
            <person name="Susuki M."/>
            <person name="Suzuki K.-i.T."/>
            <person name="Hayashi T."/>
            <person name="Toyoda A."/>
            <person name="Oliveira C."/>
            <person name="Osipova E."/>
            <person name="Leigh N.D."/>
            <person name="Simon A."/>
            <person name="Yun M.H."/>
        </authorList>
    </citation>
    <scope>NUCLEOTIDE SEQUENCE</scope>
    <source>
        <strain evidence="2">20211129_DDA</strain>
        <tissue evidence="2">Liver</tissue>
    </source>
</reference>